<feature type="region of interest" description="Disordered" evidence="1">
    <location>
        <begin position="35"/>
        <end position="60"/>
    </location>
</feature>
<accession>A0AA39NJ37</accession>
<reference evidence="2" key="1">
    <citation type="submission" date="2023-06" db="EMBL/GenBank/DDBJ databases">
        <authorList>
            <consortium name="Lawrence Berkeley National Laboratory"/>
            <person name="Ahrendt S."/>
            <person name="Sahu N."/>
            <person name="Indic B."/>
            <person name="Wong-Bajracharya J."/>
            <person name="Merenyi Z."/>
            <person name="Ke H.-M."/>
            <person name="Monk M."/>
            <person name="Kocsube S."/>
            <person name="Drula E."/>
            <person name="Lipzen A."/>
            <person name="Balint B."/>
            <person name="Henrissat B."/>
            <person name="Andreopoulos B."/>
            <person name="Martin F.M."/>
            <person name="Harder C.B."/>
            <person name="Rigling D."/>
            <person name="Ford K.L."/>
            <person name="Foster G.D."/>
            <person name="Pangilinan J."/>
            <person name="Papanicolaou A."/>
            <person name="Barry K."/>
            <person name="LaButti K."/>
            <person name="Viragh M."/>
            <person name="Koriabine M."/>
            <person name="Yan M."/>
            <person name="Riley R."/>
            <person name="Champramary S."/>
            <person name="Plett K.L."/>
            <person name="Tsai I.J."/>
            <person name="Slot J."/>
            <person name="Sipos G."/>
            <person name="Plett J."/>
            <person name="Nagy L.G."/>
            <person name="Grigoriev I.V."/>
        </authorList>
    </citation>
    <scope>NUCLEOTIDE SEQUENCE</scope>
    <source>
        <strain evidence="2">ICMP 16352</strain>
    </source>
</reference>
<sequence length="266" mass="28794">MLMSRPGWFIEETFVSDGRNYHRGVPGVLRHRSQKVEQRVVAPSSPPYQSPEAGPSNSTSDTVHVVDNTFYVHTFHPALDLQFHEPPSHEALKHLKLSALPVAPKSLSQPPKQFRKGHEYIYQAHSDANPYFIWPPLLSWPCFNCTLTGTANEYVFEGNVVTLLDPLILSGDGAIAQGLTQVDTINTQLESLGKVVNSLRTDREGVISEPADGLDSIALGEHGSKIIDAYVAVSDFLKSFIICPGSGSSGDADSNNVGGSGDAADI</sequence>
<proteinExistence type="predicted"/>
<protein>
    <submittedName>
        <fullName evidence="2">Uncharacterized protein</fullName>
    </submittedName>
</protein>
<dbReference type="Proteomes" id="UP001175227">
    <property type="component" value="Unassembled WGS sequence"/>
</dbReference>
<gene>
    <name evidence="2" type="ORF">IW261DRAFT_1426879</name>
</gene>
<evidence type="ECO:0000313" key="3">
    <source>
        <dbReference type="Proteomes" id="UP001175227"/>
    </source>
</evidence>
<dbReference type="EMBL" id="JAUEPR010000084">
    <property type="protein sequence ID" value="KAK0466535.1"/>
    <property type="molecule type" value="Genomic_DNA"/>
</dbReference>
<evidence type="ECO:0000256" key="1">
    <source>
        <dbReference type="SAM" id="MobiDB-lite"/>
    </source>
</evidence>
<name>A0AA39NJ37_9AGAR</name>
<keyword evidence="3" id="KW-1185">Reference proteome</keyword>
<evidence type="ECO:0000313" key="2">
    <source>
        <dbReference type="EMBL" id="KAK0466535.1"/>
    </source>
</evidence>
<dbReference type="AlphaFoldDB" id="A0AA39NJ37"/>
<organism evidence="2 3">
    <name type="scientific">Armillaria novae-zelandiae</name>
    <dbReference type="NCBI Taxonomy" id="153914"/>
    <lineage>
        <taxon>Eukaryota</taxon>
        <taxon>Fungi</taxon>
        <taxon>Dikarya</taxon>
        <taxon>Basidiomycota</taxon>
        <taxon>Agaricomycotina</taxon>
        <taxon>Agaricomycetes</taxon>
        <taxon>Agaricomycetidae</taxon>
        <taxon>Agaricales</taxon>
        <taxon>Marasmiineae</taxon>
        <taxon>Physalacriaceae</taxon>
        <taxon>Armillaria</taxon>
    </lineage>
</organism>
<comment type="caution">
    <text evidence="2">The sequence shown here is derived from an EMBL/GenBank/DDBJ whole genome shotgun (WGS) entry which is preliminary data.</text>
</comment>